<dbReference type="Proteomes" id="UP001231189">
    <property type="component" value="Unassembled WGS sequence"/>
</dbReference>
<reference evidence="1" key="1">
    <citation type="submission" date="2023-07" db="EMBL/GenBank/DDBJ databases">
        <title>A chromosome-level genome assembly of Lolium multiflorum.</title>
        <authorList>
            <person name="Chen Y."/>
            <person name="Copetti D."/>
            <person name="Kolliker R."/>
            <person name="Studer B."/>
        </authorList>
    </citation>
    <scope>NUCLEOTIDE SEQUENCE</scope>
    <source>
        <strain evidence="1">02402/16</strain>
        <tissue evidence="1">Leaf</tissue>
    </source>
</reference>
<comment type="caution">
    <text evidence="1">The sequence shown here is derived from an EMBL/GenBank/DDBJ whole genome shotgun (WGS) entry which is preliminary data.</text>
</comment>
<evidence type="ECO:0008006" key="3">
    <source>
        <dbReference type="Google" id="ProtNLM"/>
    </source>
</evidence>
<proteinExistence type="predicted"/>
<evidence type="ECO:0000313" key="2">
    <source>
        <dbReference type="Proteomes" id="UP001231189"/>
    </source>
</evidence>
<dbReference type="EMBL" id="JAUUTY010000004">
    <property type="protein sequence ID" value="KAK1643826.1"/>
    <property type="molecule type" value="Genomic_DNA"/>
</dbReference>
<evidence type="ECO:0000313" key="1">
    <source>
        <dbReference type="EMBL" id="KAK1643826.1"/>
    </source>
</evidence>
<keyword evidence="2" id="KW-1185">Reference proteome</keyword>
<accession>A0AAD8S2I6</accession>
<dbReference type="PANTHER" id="PTHR21477">
    <property type="entry name" value="ZGC:172139"/>
    <property type="match status" value="1"/>
</dbReference>
<name>A0AAD8S2I6_LOLMU</name>
<dbReference type="AlphaFoldDB" id="A0AAD8S2I6"/>
<dbReference type="InterPro" id="IPR019141">
    <property type="entry name" value="DUF2045"/>
</dbReference>
<dbReference type="PANTHER" id="PTHR21477:SF12">
    <property type="entry name" value="PROTEIN PHLOEM PROTEIN 2-LIKE A10"/>
    <property type="match status" value="1"/>
</dbReference>
<gene>
    <name evidence="1" type="ORF">QYE76_061631</name>
</gene>
<protein>
    <recommendedName>
        <fullName evidence="3">Protein PHLOEM PROTEIN 2-LIKE A10</fullName>
    </recommendedName>
</protein>
<organism evidence="1 2">
    <name type="scientific">Lolium multiflorum</name>
    <name type="common">Italian ryegrass</name>
    <name type="synonym">Lolium perenne subsp. multiflorum</name>
    <dbReference type="NCBI Taxonomy" id="4521"/>
    <lineage>
        <taxon>Eukaryota</taxon>
        <taxon>Viridiplantae</taxon>
        <taxon>Streptophyta</taxon>
        <taxon>Embryophyta</taxon>
        <taxon>Tracheophyta</taxon>
        <taxon>Spermatophyta</taxon>
        <taxon>Magnoliopsida</taxon>
        <taxon>Liliopsida</taxon>
        <taxon>Poales</taxon>
        <taxon>Poaceae</taxon>
        <taxon>BOP clade</taxon>
        <taxon>Pooideae</taxon>
        <taxon>Poodae</taxon>
        <taxon>Poeae</taxon>
        <taxon>Poeae Chloroplast Group 2 (Poeae type)</taxon>
        <taxon>Loliodinae</taxon>
        <taxon>Loliinae</taxon>
        <taxon>Lolium</taxon>
    </lineage>
</organism>
<sequence>MDNLVAFSRRRCRWILLAALGTVSAYGAYKIYHLPSVTARRRRLARCGVALFDAAAPSADAAALVSSDLTDFRPAPRSVAQLAKLTASREVSSTVSALSQVVAAGVLRGVGSTSDSEPGSGDKIALADRLVDKLFSESGERLMSAVAGSFARQLVIGFYSASSYGQRDMYGARITERHWYLVLG</sequence>